<feature type="compositionally biased region" description="Acidic residues" evidence="1">
    <location>
        <begin position="627"/>
        <end position="644"/>
    </location>
</feature>
<name>A0A8X7NID5_CANPA</name>
<feature type="compositionally biased region" description="Basic and acidic residues" evidence="1">
    <location>
        <begin position="579"/>
        <end position="589"/>
    </location>
</feature>
<feature type="compositionally biased region" description="Acidic residues" evidence="1">
    <location>
        <begin position="526"/>
        <end position="540"/>
    </location>
</feature>
<feature type="compositionally biased region" description="Basic and acidic residues" evidence="1">
    <location>
        <begin position="450"/>
        <end position="464"/>
    </location>
</feature>
<gene>
    <name evidence="2" type="ORF">FOB60_005015</name>
</gene>
<evidence type="ECO:0000313" key="2">
    <source>
        <dbReference type="EMBL" id="KAF6045443.1"/>
    </source>
</evidence>
<proteinExistence type="predicted"/>
<sequence>MNSFRAEEELPLQGSIVQIPLIIENEATSTTLSKSWIWVHVTKADYEPSDDPNFINISLVAIWQEGYYHATITKQNIYGIFDNLSSTKIKVSRDKAYDVFTDLFPLDLETFLESGNKVGVHTSLLIGAKIRVSESRFRKGEGLNTDTLQIQIKSSGTFNPTIGKFDMQSVDFETSENLKNEGNLFNWMELLYYQRQEVTRRYIQDKAEKERLQTDNNLLQQAMEQTKIDFEDIRVDMESKFYQEMNLKKDVIYELARNDLPKTELLGLNANFLNNAMVQNNGKGVTNPKERYNRRKRSKKMKAVSSKKQKMNTRKVDSEDDFEEYKDDTDFTDVDEIDENYGHLAYTKVKKEPRLKHASKSHDGENGSWLNVKGETGVKKEPVVKIEPEVGSGVDPSDNGSDFGFRPERERITLTAPRSPELKDDSNSVRVKPDPYPNSTPFNPDAFSLRNEDSQDTLKVESLLRRSRNPSLNLETDREVFNNVTRVESQQGDEGGEEDVEEEKESNEEKDGEKGNQDGEYQTEYSFDESDDSDGTSGQDDELKDKGRNEDKDEKVTRTGEKGNNLENENFEDSFIEDSLDKSIFESKPDANNSFQDRTDYSEKEPKAKSERNLPPTNQRARSQAEVETDYSNADDDDYDDDDD</sequence>
<comment type="caution">
    <text evidence="2">The sequence shown here is derived from an EMBL/GenBank/DDBJ whole genome shotgun (WGS) entry which is preliminary data.</text>
</comment>
<feature type="compositionally biased region" description="Basic and acidic residues" evidence="1">
    <location>
        <begin position="541"/>
        <end position="561"/>
    </location>
</feature>
<feature type="compositionally biased region" description="Basic residues" evidence="1">
    <location>
        <begin position="292"/>
        <end position="313"/>
    </location>
</feature>
<dbReference type="AlphaFoldDB" id="A0A8X7NID5"/>
<dbReference type="EMBL" id="JABWAB010000009">
    <property type="protein sequence ID" value="KAF6045443.1"/>
    <property type="molecule type" value="Genomic_DNA"/>
</dbReference>
<evidence type="ECO:0000256" key="1">
    <source>
        <dbReference type="SAM" id="MobiDB-lite"/>
    </source>
</evidence>
<feature type="compositionally biased region" description="Basic and acidic residues" evidence="1">
    <location>
        <begin position="597"/>
        <end position="612"/>
    </location>
</feature>
<evidence type="ECO:0000313" key="3">
    <source>
        <dbReference type="Proteomes" id="UP000590412"/>
    </source>
</evidence>
<feature type="region of interest" description="Disordered" evidence="1">
    <location>
        <begin position="386"/>
        <end position="644"/>
    </location>
</feature>
<feature type="compositionally biased region" description="Basic and acidic residues" evidence="1">
    <location>
        <begin position="420"/>
        <end position="433"/>
    </location>
</feature>
<feature type="compositionally biased region" description="Acidic residues" evidence="1">
    <location>
        <begin position="494"/>
        <end position="506"/>
    </location>
</feature>
<feature type="compositionally biased region" description="Acidic residues" evidence="1">
    <location>
        <begin position="569"/>
        <end position="578"/>
    </location>
</feature>
<protein>
    <submittedName>
        <fullName evidence="2">Uncharacterized protein</fullName>
    </submittedName>
</protein>
<dbReference type="OrthoDB" id="4094308at2759"/>
<feature type="region of interest" description="Disordered" evidence="1">
    <location>
        <begin position="279"/>
        <end position="321"/>
    </location>
</feature>
<feature type="compositionally biased region" description="Basic and acidic residues" evidence="1">
    <location>
        <begin position="507"/>
        <end position="517"/>
    </location>
</feature>
<organism evidence="2 3">
    <name type="scientific">Candida parapsilosis</name>
    <name type="common">Yeast</name>
    <dbReference type="NCBI Taxonomy" id="5480"/>
    <lineage>
        <taxon>Eukaryota</taxon>
        <taxon>Fungi</taxon>
        <taxon>Dikarya</taxon>
        <taxon>Ascomycota</taxon>
        <taxon>Saccharomycotina</taxon>
        <taxon>Pichiomycetes</taxon>
        <taxon>Debaryomycetaceae</taxon>
        <taxon>Candida/Lodderomyces clade</taxon>
        <taxon>Candida</taxon>
    </lineage>
</organism>
<accession>A0A8X7NID5</accession>
<reference evidence="2" key="1">
    <citation type="submission" date="2020-03" db="EMBL/GenBank/DDBJ databases">
        <title>FDA dAtabase for Regulatory Grade micrObial Sequences (FDA-ARGOS): Supporting development and validation of Infectious Disease Dx tests.</title>
        <authorList>
            <person name="Campos J."/>
            <person name="Goldberg B."/>
            <person name="Tallon L."/>
            <person name="Sadzewicz L."/>
            <person name="Vavikolanu K."/>
            <person name="Mehta A."/>
            <person name="Aluvathingal J."/>
            <person name="Nadendla S."/>
            <person name="Nandy P."/>
            <person name="Geyer C."/>
            <person name="Yan Y."/>
            <person name="Sichtig H."/>
        </authorList>
    </citation>
    <scope>NUCLEOTIDE SEQUENCE [LARGE SCALE GENOMIC DNA]</scope>
    <source>
        <strain evidence="2">FDAARGOS_652</strain>
    </source>
</reference>
<dbReference type="Proteomes" id="UP000590412">
    <property type="component" value="Unassembled WGS sequence"/>
</dbReference>